<name>A0ABN3M5D9_9ACTN</name>
<reference evidence="3 4" key="1">
    <citation type="journal article" date="2019" name="Int. J. Syst. Evol. Microbiol.">
        <title>The Global Catalogue of Microorganisms (GCM) 10K type strain sequencing project: providing services to taxonomists for standard genome sequencing and annotation.</title>
        <authorList>
            <consortium name="The Broad Institute Genomics Platform"/>
            <consortium name="The Broad Institute Genome Sequencing Center for Infectious Disease"/>
            <person name="Wu L."/>
            <person name="Ma J."/>
        </authorList>
    </citation>
    <scope>NUCLEOTIDE SEQUENCE [LARGE SCALE GENOMIC DNA]</scope>
    <source>
        <strain evidence="3 4">JCM 6307</strain>
    </source>
</reference>
<gene>
    <name evidence="3" type="ORF">GCM10010406_35480</name>
</gene>
<sequence>MSRTASATAPSAPLARTVPVRFRAPGPVPADAGADGAVEAPLTWSQQYYLAEVDAARVHGRGLNVPRLYRLRAGTTEADVAAALRGLVERYEVLRSRIVRDGPGGVRQRVHARGTLHLAVHEVPAAAGDHARAVLDALAAPPLDVTECWPLRAALVTEGRHARHLALAFSHVAVDAYALVPVSAYLVERIAEADPVARAAPAPGGPSRGPREQAAAEASPAGERAAQRALRLAEEAYRRMPAAPRPAAAPPAAPRYRFLRRRSPALDLAVGAVAARTKESPATVLAAALAALDATRAGPVPGDGTPATRYGTVQLISANRLRPETAAAVLPLSQPVPCCVDTAGATFHELVRRTAAASLRAFRAGGCPPDRLAALLRAVEEERGVRLDSAPTLNHRPRSTALPVRPTTAAELADAAAGAVTEETDADPWRAGHYLSADVDAAGIRLLLQIDTAVHPPEWAERWTDALERLLCAAALDAECPALPEPPCPAPPDANPPGPDLPAG</sequence>
<evidence type="ECO:0000313" key="3">
    <source>
        <dbReference type="EMBL" id="GAA2496100.1"/>
    </source>
</evidence>
<dbReference type="Gene3D" id="3.30.559.10">
    <property type="entry name" value="Chloramphenicol acetyltransferase-like domain"/>
    <property type="match status" value="1"/>
</dbReference>
<dbReference type="InterPro" id="IPR001242">
    <property type="entry name" value="Condensation_dom"/>
</dbReference>
<feature type="compositionally biased region" description="Low complexity" evidence="1">
    <location>
        <begin position="212"/>
        <end position="224"/>
    </location>
</feature>
<dbReference type="InterPro" id="IPR023213">
    <property type="entry name" value="CAT-like_dom_sf"/>
</dbReference>
<evidence type="ECO:0000256" key="1">
    <source>
        <dbReference type="SAM" id="MobiDB-lite"/>
    </source>
</evidence>
<dbReference type="EMBL" id="BAAATA010000021">
    <property type="protein sequence ID" value="GAA2496100.1"/>
    <property type="molecule type" value="Genomic_DNA"/>
</dbReference>
<feature type="region of interest" description="Disordered" evidence="1">
    <location>
        <begin position="198"/>
        <end position="224"/>
    </location>
</feature>
<comment type="caution">
    <text evidence="3">The sequence shown here is derived from an EMBL/GenBank/DDBJ whole genome shotgun (WGS) entry which is preliminary data.</text>
</comment>
<feature type="domain" description="Condensation" evidence="2">
    <location>
        <begin position="39"/>
        <end position="177"/>
    </location>
</feature>
<evidence type="ECO:0000313" key="4">
    <source>
        <dbReference type="Proteomes" id="UP001501358"/>
    </source>
</evidence>
<proteinExistence type="predicted"/>
<dbReference type="SUPFAM" id="SSF52777">
    <property type="entry name" value="CoA-dependent acyltransferases"/>
    <property type="match status" value="2"/>
</dbReference>
<accession>A0ABN3M5D9</accession>
<dbReference type="Proteomes" id="UP001501358">
    <property type="component" value="Unassembled WGS sequence"/>
</dbReference>
<protein>
    <recommendedName>
        <fullName evidence="2">Condensation domain-containing protein</fullName>
    </recommendedName>
</protein>
<feature type="compositionally biased region" description="Pro residues" evidence="1">
    <location>
        <begin position="483"/>
        <end position="504"/>
    </location>
</feature>
<evidence type="ECO:0000259" key="2">
    <source>
        <dbReference type="Pfam" id="PF00668"/>
    </source>
</evidence>
<dbReference type="Gene3D" id="3.30.559.30">
    <property type="entry name" value="Nonribosomal peptide synthetase, condensation domain"/>
    <property type="match status" value="1"/>
</dbReference>
<feature type="region of interest" description="Disordered" evidence="1">
    <location>
        <begin position="481"/>
        <end position="504"/>
    </location>
</feature>
<organism evidence="3 4">
    <name type="scientific">Streptomyces thermolineatus</name>
    <dbReference type="NCBI Taxonomy" id="44033"/>
    <lineage>
        <taxon>Bacteria</taxon>
        <taxon>Bacillati</taxon>
        <taxon>Actinomycetota</taxon>
        <taxon>Actinomycetes</taxon>
        <taxon>Kitasatosporales</taxon>
        <taxon>Streptomycetaceae</taxon>
        <taxon>Streptomyces</taxon>
    </lineage>
</organism>
<keyword evidence="4" id="KW-1185">Reference proteome</keyword>
<dbReference type="Pfam" id="PF00668">
    <property type="entry name" value="Condensation"/>
    <property type="match status" value="1"/>
</dbReference>